<dbReference type="EMBL" id="JAUSUG010000011">
    <property type="protein sequence ID" value="MDQ0255455.1"/>
    <property type="molecule type" value="Genomic_DNA"/>
</dbReference>
<dbReference type="RefSeq" id="WP_307326386.1">
    <property type="nucleotide sequence ID" value="NZ_JAUSUG010000011.1"/>
</dbReference>
<gene>
    <name evidence="1" type="ORF">J2S74_002837</name>
</gene>
<evidence type="ECO:0000313" key="2">
    <source>
        <dbReference type="Proteomes" id="UP001230005"/>
    </source>
</evidence>
<accession>A0ABT9ZWX0</accession>
<organism evidence="1 2">
    <name type="scientific">Evansella vedderi</name>
    <dbReference type="NCBI Taxonomy" id="38282"/>
    <lineage>
        <taxon>Bacteria</taxon>
        <taxon>Bacillati</taxon>
        <taxon>Bacillota</taxon>
        <taxon>Bacilli</taxon>
        <taxon>Bacillales</taxon>
        <taxon>Bacillaceae</taxon>
        <taxon>Evansella</taxon>
    </lineage>
</organism>
<keyword evidence="2" id="KW-1185">Reference proteome</keyword>
<sequence>MARDYDEAIHGELICPFCPRGKMSIRRPKNRRDHFVVKNRSSHTCDYFSNSIEDKVSHYPSDTVMVNRQGSNLTFTLFVDGDTHLTVDKKYPSISLPSSRAYKHQSYESVTKTRSVPKAKISMMFIQDMYDLIKSNENDKALSFKFKISKKSFKVREIIPEVQDILKLDKKKSLKKHKRFIVGTIFKCSRNVKSGNLLLTLKREIDEDGSFIYTNVVVMKEYLEKMGYCEVDFRVQRKIILYSKPKVDRKRKAITVFARSEEDMILWHDKSKDHDYVNSEIEKHIDNYLSYQGIVHYVPSLEVGKELFTLSTKENKFYVPGWIVYIGSKPIIMEYCGHYPTEHKELMKHKINYFSSLEQYNFIALEKEDLIPKFEGLERKLKNIVTRLDLKPFTYYGPK</sequence>
<dbReference type="Proteomes" id="UP001230005">
    <property type="component" value="Unassembled WGS sequence"/>
</dbReference>
<name>A0ABT9ZWX0_9BACI</name>
<protein>
    <submittedName>
        <fullName evidence="1">Uncharacterized protein</fullName>
    </submittedName>
</protein>
<evidence type="ECO:0000313" key="1">
    <source>
        <dbReference type="EMBL" id="MDQ0255455.1"/>
    </source>
</evidence>
<reference evidence="1 2" key="1">
    <citation type="submission" date="2023-07" db="EMBL/GenBank/DDBJ databases">
        <title>Genomic Encyclopedia of Type Strains, Phase IV (KMG-IV): sequencing the most valuable type-strain genomes for metagenomic binning, comparative biology and taxonomic classification.</title>
        <authorList>
            <person name="Goeker M."/>
        </authorList>
    </citation>
    <scope>NUCLEOTIDE SEQUENCE [LARGE SCALE GENOMIC DNA]</scope>
    <source>
        <strain evidence="1 2">DSM 9768</strain>
    </source>
</reference>
<proteinExistence type="predicted"/>
<comment type="caution">
    <text evidence="1">The sequence shown here is derived from an EMBL/GenBank/DDBJ whole genome shotgun (WGS) entry which is preliminary data.</text>
</comment>